<proteinExistence type="predicted"/>
<gene>
    <name evidence="2" type="ORF">CASFOL_036683</name>
</gene>
<dbReference type="AlphaFoldDB" id="A0ABD3BPH0"/>
<evidence type="ECO:0000313" key="2">
    <source>
        <dbReference type="EMBL" id="KAL3619113.1"/>
    </source>
</evidence>
<evidence type="ECO:0000313" key="3">
    <source>
        <dbReference type="Proteomes" id="UP001632038"/>
    </source>
</evidence>
<comment type="caution">
    <text evidence="2">The sequence shown here is derived from an EMBL/GenBank/DDBJ whole genome shotgun (WGS) entry which is preliminary data.</text>
</comment>
<dbReference type="Proteomes" id="UP001632038">
    <property type="component" value="Unassembled WGS sequence"/>
</dbReference>
<dbReference type="EMBL" id="JAVIJP010000069">
    <property type="protein sequence ID" value="KAL3619113.1"/>
    <property type="molecule type" value="Genomic_DNA"/>
</dbReference>
<feature type="signal peptide" evidence="1">
    <location>
        <begin position="1"/>
        <end position="24"/>
    </location>
</feature>
<keyword evidence="3" id="KW-1185">Reference proteome</keyword>
<sequence length="85" mass="8962">MSMATVRVLQLILIAVFMVSTVLPSPKMLGQGVEASKLPGPAAPPPNTCENITNCQNNKTMCQVANCGGCVKSKHLKHVCLLGNL</sequence>
<reference evidence="3" key="1">
    <citation type="journal article" date="2024" name="IScience">
        <title>Strigolactones Initiate the Formation of Haustorium-like Structures in Castilleja.</title>
        <authorList>
            <person name="Buerger M."/>
            <person name="Peterson D."/>
            <person name="Chory J."/>
        </authorList>
    </citation>
    <scope>NUCLEOTIDE SEQUENCE [LARGE SCALE GENOMIC DNA]</scope>
</reference>
<keyword evidence="1" id="KW-0732">Signal</keyword>
<accession>A0ABD3BPH0</accession>
<evidence type="ECO:0000256" key="1">
    <source>
        <dbReference type="SAM" id="SignalP"/>
    </source>
</evidence>
<protein>
    <submittedName>
        <fullName evidence="2">Uncharacterized protein</fullName>
    </submittedName>
</protein>
<name>A0ABD3BPH0_9LAMI</name>
<feature type="chain" id="PRO_5044876812" evidence="1">
    <location>
        <begin position="25"/>
        <end position="85"/>
    </location>
</feature>
<organism evidence="2 3">
    <name type="scientific">Castilleja foliolosa</name>
    <dbReference type="NCBI Taxonomy" id="1961234"/>
    <lineage>
        <taxon>Eukaryota</taxon>
        <taxon>Viridiplantae</taxon>
        <taxon>Streptophyta</taxon>
        <taxon>Embryophyta</taxon>
        <taxon>Tracheophyta</taxon>
        <taxon>Spermatophyta</taxon>
        <taxon>Magnoliopsida</taxon>
        <taxon>eudicotyledons</taxon>
        <taxon>Gunneridae</taxon>
        <taxon>Pentapetalae</taxon>
        <taxon>asterids</taxon>
        <taxon>lamiids</taxon>
        <taxon>Lamiales</taxon>
        <taxon>Orobanchaceae</taxon>
        <taxon>Pedicularideae</taxon>
        <taxon>Castillejinae</taxon>
        <taxon>Castilleja</taxon>
    </lineage>
</organism>